<dbReference type="Proteomes" id="UP000049472">
    <property type="component" value="Unassembled WGS sequence"/>
</dbReference>
<evidence type="ECO:0000313" key="5">
    <source>
        <dbReference type="Proteomes" id="UP000324327"/>
    </source>
</evidence>
<sequence>MDTFSEVFKAIASYPWQVNVGVLSLIPLYIIDFKFFCKLNIGLQRKIALAKERGHVARGMIVKEDAKRLVVNNSQSAYSYWAARYTYTVDGKEYRKRFSCDKRHSTRSELRTIINVYWLDDPNKPFWDYSSDSLGAWFGIFTILFPWIGAILIIQLLGGADAIAQYNNSRM</sequence>
<organism evidence="2 4">
    <name type="scientific">Agathobacter rectalis</name>
    <dbReference type="NCBI Taxonomy" id="39491"/>
    <lineage>
        <taxon>Bacteria</taxon>
        <taxon>Bacillati</taxon>
        <taxon>Bacillota</taxon>
        <taxon>Clostridia</taxon>
        <taxon>Lachnospirales</taxon>
        <taxon>Lachnospiraceae</taxon>
        <taxon>Agathobacter</taxon>
    </lineage>
</organism>
<dbReference type="RefSeq" id="WP_055061288.1">
    <property type="nucleotide sequence ID" value="NZ_CVRQ01000012.1"/>
</dbReference>
<feature type="transmembrane region" description="Helical" evidence="1">
    <location>
        <begin position="134"/>
        <end position="157"/>
    </location>
</feature>
<dbReference type="Proteomes" id="UP000324327">
    <property type="component" value="Unassembled WGS sequence"/>
</dbReference>
<dbReference type="EMBL" id="CVRQ01000012">
    <property type="protein sequence ID" value="CRL34669.1"/>
    <property type="molecule type" value="Genomic_DNA"/>
</dbReference>
<protein>
    <recommendedName>
        <fullName evidence="6">DUF3592 domain-containing protein</fullName>
    </recommendedName>
</protein>
<keyword evidence="4" id="KW-1185">Reference proteome</keyword>
<proteinExistence type="predicted"/>
<gene>
    <name evidence="3" type="ORF">FYL31_10505</name>
    <name evidence="2" type="ORF">T1815_08951</name>
</gene>
<name>A0A0M6WFZ6_9FIRM</name>
<evidence type="ECO:0000313" key="2">
    <source>
        <dbReference type="EMBL" id="CRL34669.1"/>
    </source>
</evidence>
<accession>A0A0M6WFZ6</accession>
<feature type="transmembrane region" description="Helical" evidence="1">
    <location>
        <begin position="20"/>
        <end position="37"/>
    </location>
</feature>
<evidence type="ECO:0000313" key="4">
    <source>
        <dbReference type="Proteomes" id="UP000049472"/>
    </source>
</evidence>
<keyword evidence="1" id="KW-0472">Membrane</keyword>
<reference evidence="4" key="1">
    <citation type="submission" date="2015-05" db="EMBL/GenBank/DDBJ databases">
        <authorList>
            <consortium name="Pathogen Informatics"/>
        </authorList>
    </citation>
    <scope>NUCLEOTIDE SEQUENCE [LARGE SCALE GENOMIC DNA]</scope>
    <source>
        <strain evidence="4">T1-815</strain>
    </source>
</reference>
<keyword evidence="1" id="KW-1133">Transmembrane helix</keyword>
<evidence type="ECO:0000256" key="1">
    <source>
        <dbReference type="SAM" id="Phobius"/>
    </source>
</evidence>
<dbReference type="EMBL" id="VSTF01000012">
    <property type="protein sequence ID" value="TYL58287.1"/>
    <property type="molecule type" value="Genomic_DNA"/>
</dbReference>
<reference evidence="3 5" key="4">
    <citation type="submission" date="2019-09" db="EMBL/GenBank/DDBJ databases">
        <title>Strain-level analysis of Eubacterium rectale using genomes from metagenomes.</title>
        <authorList>
            <person name="Karcher N."/>
            <person name="Segata N."/>
        </authorList>
    </citation>
    <scope>NUCLEOTIDE SEQUENCE [LARGE SCALE GENOMIC DNA]</scope>
    <source>
        <strain evidence="3 5">T3WBe13</strain>
    </source>
</reference>
<evidence type="ECO:0000313" key="3">
    <source>
        <dbReference type="EMBL" id="TYL58287.1"/>
    </source>
</evidence>
<keyword evidence="1" id="KW-0812">Transmembrane</keyword>
<evidence type="ECO:0008006" key="6">
    <source>
        <dbReference type="Google" id="ProtNLM"/>
    </source>
</evidence>
<reference evidence="3 5" key="3">
    <citation type="submission" date="2019-08" db="EMBL/GenBank/DDBJ databases">
        <authorList>
            <person name="Duncan S."/>
            <person name="Walker A."/>
        </authorList>
    </citation>
    <scope>NUCLEOTIDE SEQUENCE [LARGE SCALE GENOMIC DNA]</scope>
    <source>
        <strain evidence="3 5">T3WBe13</strain>
    </source>
</reference>
<reference evidence="2" key="2">
    <citation type="submission" date="2015-05" db="EMBL/GenBank/DDBJ databases">
        <authorList>
            <person name="Wang D.B."/>
            <person name="Wang M."/>
        </authorList>
    </citation>
    <scope>NUCLEOTIDE SEQUENCE [LARGE SCALE GENOMIC DNA]</scope>
    <source>
        <strain evidence="2">T1-815</strain>
    </source>
</reference>
<dbReference type="AlphaFoldDB" id="A0A0M6WFZ6"/>